<gene>
    <name evidence="1" type="ORF">FNU79_05335</name>
</gene>
<evidence type="ECO:0000313" key="2">
    <source>
        <dbReference type="Proteomes" id="UP000316092"/>
    </source>
</evidence>
<dbReference type="Proteomes" id="UP000316092">
    <property type="component" value="Unassembled WGS sequence"/>
</dbReference>
<comment type="caution">
    <text evidence="1">The sequence shown here is derived from an EMBL/GenBank/DDBJ whole genome shotgun (WGS) entry which is preliminary data.</text>
</comment>
<organism evidence="1 2">
    <name type="scientific">Deinococcus detaillensis</name>
    <dbReference type="NCBI Taxonomy" id="2592048"/>
    <lineage>
        <taxon>Bacteria</taxon>
        <taxon>Thermotogati</taxon>
        <taxon>Deinococcota</taxon>
        <taxon>Deinococci</taxon>
        <taxon>Deinococcales</taxon>
        <taxon>Deinococcaceae</taxon>
        <taxon>Deinococcus</taxon>
    </lineage>
</organism>
<sequence length="207" mass="22774">MLNSHAPSLSQQLNEQLREAAVQRGILPTDAPSLTPEVAFALVRDMPYARASTHEPAGIIGEWRGTCSTKHELLAALLAEHGLESAIVACTQEIKLPDDADPALRALSGGQSVVDIHNYLVVDTPQGQMKVDATWPMRAAEVGLPVNAAWQWGEDMTLACIPLESWTVPDGETVSGFKDRLLAERYSPEELQRRDHFIRKVGELFLR</sequence>
<dbReference type="RefSeq" id="WP_143719849.1">
    <property type="nucleotide sequence ID" value="NZ_VKDB01000003.1"/>
</dbReference>
<reference evidence="1 2" key="1">
    <citation type="submission" date="2019-07" db="EMBL/GenBank/DDBJ databases">
        <title>Deinococcus detaillus sp. nov., isolated from humus soil in Antarctica.</title>
        <authorList>
            <person name="Zhang K."/>
        </authorList>
    </citation>
    <scope>NUCLEOTIDE SEQUENCE [LARGE SCALE GENOMIC DNA]</scope>
    <source>
        <strain evidence="1 2">H1</strain>
    </source>
</reference>
<dbReference type="OrthoDB" id="3436169at2"/>
<protein>
    <recommendedName>
        <fullName evidence="3">Transglutaminase domain-containing protein</fullName>
    </recommendedName>
</protein>
<accession>A0A553V4B6</accession>
<proteinExistence type="predicted"/>
<keyword evidence="2" id="KW-1185">Reference proteome</keyword>
<evidence type="ECO:0008006" key="3">
    <source>
        <dbReference type="Google" id="ProtNLM"/>
    </source>
</evidence>
<dbReference type="EMBL" id="VKDB01000003">
    <property type="protein sequence ID" value="TSA87307.1"/>
    <property type="molecule type" value="Genomic_DNA"/>
</dbReference>
<dbReference type="AlphaFoldDB" id="A0A553V4B6"/>
<evidence type="ECO:0000313" key="1">
    <source>
        <dbReference type="EMBL" id="TSA87307.1"/>
    </source>
</evidence>
<name>A0A553V4B6_9DEIO</name>